<dbReference type="GO" id="GO:0005743">
    <property type="term" value="C:mitochondrial inner membrane"/>
    <property type="evidence" value="ECO:0007669"/>
    <property type="project" value="UniProtKB-SubCell"/>
</dbReference>
<dbReference type="PROSITE" id="PS01012">
    <property type="entry name" value="FOLYLPOLYGLU_SYNT_2"/>
    <property type="match status" value="1"/>
</dbReference>
<evidence type="ECO:0000256" key="6">
    <source>
        <dbReference type="ARBA" id="ARBA00022490"/>
    </source>
</evidence>
<evidence type="ECO:0000256" key="5">
    <source>
        <dbReference type="ARBA" id="ARBA00008276"/>
    </source>
</evidence>
<evidence type="ECO:0000256" key="18">
    <source>
        <dbReference type="PIRSR" id="PIRSR038895-1"/>
    </source>
</evidence>
<dbReference type="InterPro" id="IPR036615">
    <property type="entry name" value="Mur_ligase_C_dom_sf"/>
</dbReference>
<dbReference type="InterPro" id="IPR001645">
    <property type="entry name" value="Folylpolyglutamate_synth"/>
</dbReference>
<comment type="catalytic activity">
    <reaction evidence="16 17">
        <text>(6S)-5,6,7,8-tetrahydrofolyl-(gamma-L-Glu)(n) + L-glutamate + ATP = (6S)-5,6,7,8-tetrahydrofolyl-(gamma-L-Glu)(n+1) + ADP + phosphate + H(+)</text>
        <dbReference type="Rhea" id="RHEA:10580"/>
        <dbReference type="Rhea" id="RHEA-COMP:14738"/>
        <dbReference type="Rhea" id="RHEA-COMP:14740"/>
        <dbReference type="ChEBI" id="CHEBI:15378"/>
        <dbReference type="ChEBI" id="CHEBI:29985"/>
        <dbReference type="ChEBI" id="CHEBI:30616"/>
        <dbReference type="ChEBI" id="CHEBI:43474"/>
        <dbReference type="ChEBI" id="CHEBI:141005"/>
        <dbReference type="ChEBI" id="CHEBI:456216"/>
        <dbReference type="EC" id="6.3.2.17"/>
    </reaction>
</comment>
<dbReference type="PANTHER" id="PTHR11136:SF5">
    <property type="entry name" value="FOLYLPOLYGLUTAMATE SYNTHASE, MITOCHONDRIAL"/>
    <property type="match status" value="1"/>
</dbReference>
<keyword evidence="14" id="KW-0496">Mitochondrion</keyword>
<evidence type="ECO:0000256" key="4">
    <source>
        <dbReference type="ARBA" id="ARBA00005150"/>
    </source>
</evidence>
<dbReference type="EMBL" id="SNSC02000001">
    <property type="protein sequence ID" value="TID27878.1"/>
    <property type="molecule type" value="Genomic_DNA"/>
</dbReference>
<dbReference type="NCBIfam" id="TIGR01499">
    <property type="entry name" value="folC"/>
    <property type="match status" value="1"/>
</dbReference>
<dbReference type="GO" id="GO:0005524">
    <property type="term" value="F:ATP binding"/>
    <property type="evidence" value="ECO:0007669"/>
    <property type="project" value="UniProtKB-KW"/>
</dbReference>
<keyword evidence="12 18" id="KW-0067">ATP-binding</keyword>
<dbReference type="GO" id="GO:0004326">
    <property type="term" value="F:tetrahydrofolylpolyglutamate synthase activity"/>
    <property type="evidence" value="ECO:0007669"/>
    <property type="project" value="UniProtKB-EC"/>
</dbReference>
<comment type="subcellular location">
    <subcellularLocation>
        <location evidence="3">Cytoplasm</location>
    </subcellularLocation>
    <subcellularLocation>
        <location evidence="1">Mitochondrion inner membrane</location>
    </subcellularLocation>
    <subcellularLocation>
        <location evidence="2">Mitochondrion matrix</location>
    </subcellularLocation>
</comment>
<name>A0A4Z1PU96_9PEZI</name>
<evidence type="ECO:0000256" key="11">
    <source>
        <dbReference type="ARBA" id="ARBA00022792"/>
    </source>
</evidence>
<evidence type="ECO:0000256" key="9">
    <source>
        <dbReference type="ARBA" id="ARBA00022723"/>
    </source>
</evidence>
<evidence type="ECO:0000256" key="13">
    <source>
        <dbReference type="ARBA" id="ARBA00022842"/>
    </source>
</evidence>
<keyword evidence="9 19" id="KW-0479">Metal-binding</keyword>
<dbReference type="SUPFAM" id="SSF53623">
    <property type="entry name" value="MurD-like peptide ligases, catalytic domain"/>
    <property type="match status" value="1"/>
</dbReference>
<keyword evidence="13 19" id="KW-0460">Magnesium</keyword>
<keyword evidence="10 18" id="KW-0547">Nucleotide-binding</keyword>
<reference evidence="20 21" key="1">
    <citation type="submission" date="2019-04" db="EMBL/GenBank/DDBJ databases">
        <title>High contiguity whole genome sequence and gene annotation resource for two Venturia nashicola isolates.</title>
        <authorList>
            <person name="Prokchorchik M."/>
            <person name="Won K."/>
            <person name="Lee Y."/>
            <person name="Choi E.D."/>
            <person name="Segonzac C."/>
            <person name="Sohn K.H."/>
        </authorList>
    </citation>
    <scope>NUCLEOTIDE SEQUENCE [LARGE SCALE GENOMIC DNA]</scope>
    <source>
        <strain evidence="20 21">PRI2</strain>
    </source>
</reference>
<evidence type="ECO:0000256" key="3">
    <source>
        <dbReference type="ARBA" id="ARBA00004496"/>
    </source>
</evidence>
<dbReference type="PANTHER" id="PTHR11136">
    <property type="entry name" value="FOLYLPOLYGLUTAMATE SYNTHASE-RELATED"/>
    <property type="match status" value="1"/>
</dbReference>
<dbReference type="STRING" id="86259.A0A4Z1PU96"/>
<keyword evidence="21" id="KW-1185">Reference proteome</keyword>
<comment type="similarity">
    <text evidence="5 17">Belongs to the folylpolyglutamate synthase family.</text>
</comment>
<gene>
    <name evidence="20" type="ORF">E6O75_ATG00645</name>
</gene>
<dbReference type="Gene3D" id="3.40.1190.10">
    <property type="entry name" value="Mur-like, catalytic domain"/>
    <property type="match status" value="1"/>
</dbReference>
<evidence type="ECO:0000256" key="19">
    <source>
        <dbReference type="PIRSR" id="PIRSR038895-2"/>
    </source>
</evidence>
<comment type="pathway">
    <text evidence="4 17">Cofactor biosynthesis; tetrahydrofolylpolyglutamate biosynthesis.</text>
</comment>
<evidence type="ECO:0000256" key="17">
    <source>
        <dbReference type="PIRNR" id="PIRNR038895"/>
    </source>
</evidence>
<dbReference type="FunFam" id="3.40.1190.10:FF:000009">
    <property type="entry name" value="Folylpolyglutamate synthase"/>
    <property type="match status" value="1"/>
</dbReference>
<feature type="binding site" evidence="19">
    <location>
        <position position="195"/>
    </location>
    <ligand>
        <name>Mg(2+)</name>
        <dbReference type="ChEBI" id="CHEBI:18420"/>
        <label>1</label>
    </ligand>
</feature>
<comment type="caution">
    <text evidence="20">The sequence shown here is derived from an EMBL/GenBank/DDBJ whole genome shotgun (WGS) entry which is preliminary data.</text>
</comment>
<evidence type="ECO:0000256" key="15">
    <source>
        <dbReference type="ARBA" id="ARBA00023136"/>
    </source>
</evidence>
<keyword evidence="7 17" id="KW-0554">One-carbon metabolism</keyword>
<sequence length="485" mass="52482">MEPRDYKAAITALNTLQTNFSILGAIKKSGRSMNGQAIPQMIDFAKRIGYQPSDFKKFHSIHIAGTKGKGSTSAFISSILYQYTQDSSSSSPKKVGLYTSPHLCSVRERIQINNEPISESDFSKYFFEVWDRLSTTGDGSKPVYFRYLTLMAYHLFVVEGVDSAVIECGIGGEYDSTNIITEPTVTAVTALGIDHVGVLGNTIEEIAWHKAGVFKKGALALSVPQPESALEVLKKRAGEAGTELHVVQRIPSIANGEVRLGLAGDFQKSNASIAVATAATHLRTIGLTDLPDPTNITTLPAKFIKGLAEVKWPGRCDIRKERSISWCLDGAHTLESIQVAGEWFAEVSQQSKAPHILIFNQQTRDAPTLAQKLFATLSTSLSSTTPFTHAIFTTNVTFKTAGYKPDLVSNNTNTSDIKTLKVQNELAKVWTNLDPAANVVVTGTIEEALDTARNVLGERQGLVLVTGSLHLVGGAIELLQNGGVE</sequence>
<evidence type="ECO:0000256" key="7">
    <source>
        <dbReference type="ARBA" id="ARBA00022563"/>
    </source>
</evidence>
<dbReference type="GO" id="GO:0005829">
    <property type="term" value="C:cytosol"/>
    <property type="evidence" value="ECO:0007669"/>
    <property type="project" value="TreeGrafter"/>
</dbReference>
<comment type="cofactor">
    <cofactor evidence="17">
        <name>a monovalent cation</name>
        <dbReference type="ChEBI" id="CHEBI:60242"/>
    </cofactor>
    <text evidence="17">A monovalent cation.</text>
</comment>
<evidence type="ECO:0000256" key="2">
    <source>
        <dbReference type="ARBA" id="ARBA00004305"/>
    </source>
</evidence>
<dbReference type="EC" id="6.3.2.17" evidence="17"/>
<keyword evidence="8 17" id="KW-0436">Ligase</keyword>
<feature type="binding site" evidence="19">
    <location>
        <position position="167"/>
    </location>
    <ligand>
        <name>Mg(2+)</name>
        <dbReference type="ChEBI" id="CHEBI:18420"/>
        <label>1</label>
    </ligand>
</feature>
<feature type="binding site" evidence="18">
    <location>
        <position position="315"/>
    </location>
    <ligand>
        <name>ATP</name>
        <dbReference type="ChEBI" id="CHEBI:30616"/>
    </ligand>
</feature>
<evidence type="ECO:0000256" key="8">
    <source>
        <dbReference type="ARBA" id="ARBA00022598"/>
    </source>
</evidence>
<dbReference type="InterPro" id="IPR018109">
    <property type="entry name" value="Folylpolyglutamate_synth_CS"/>
</dbReference>
<dbReference type="Proteomes" id="UP000298493">
    <property type="component" value="Unassembled WGS sequence"/>
</dbReference>
<evidence type="ECO:0000256" key="10">
    <source>
        <dbReference type="ARBA" id="ARBA00022741"/>
    </source>
</evidence>
<proteinExistence type="inferred from homology"/>
<dbReference type="InterPro" id="IPR036565">
    <property type="entry name" value="Mur-like_cat_sf"/>
</dbReference>
<dbReference type="SUPFAM" id="SSF53244">
    <property type="entry name" value="MurD-like peptide ligases, peptide-binding domain"/>
    <property type="match status" value="1"/>
</dbReference>
<organism evidence="20 21">
    <name type="scientific">Venturia nashicola</name>
    <dbReference type="NCBI Taxonomy" id="86259"/>
    <lineage>
        <taxon>Eukaryota</taxon>
        <taxon>Fungi</taxon>
        <taxon>Dikarya</taxon>
        <taxon>Ascomycota</taxon>
        <taxon>Pezizomycotina</taxon>
        <taxon>Dothideomycetes</taxon>
        <taxon>Pleosporomycetidae</taxon>
        <taxon>Venturiales</taxon>
        <taxon>Venturiaceae</taxon>
        <taxon>Venturia</taxon>
    </lineage>
</organism>
<evidence type="ECO:0000256" key="14">
    <source>
        <dbReference type="ARBA" id="ARBA00023128"/>
    </source>
</evidence>
<dbReference type="InterPro" id="IPR023600">
    <property type="entry name" value="Folylpolyglutamate_synth_euk"/>
</dbReference>
<protein>
    <recommendedName>
        <fullName evidence="17">Folylpolyglutamate synthase</fullName>
        <ecNumber evidence="17">6.3.2.17</ecNumber>
    </recommendedName>
    <alternativeName>
        <fullName evidence="17">Folylpoly-gamma-glutamate synthetase</fullName>
    </alternativeName>
    <alternativeName>
        <fullName evidence="17">Tetrahydrofolylpolyglutamate synthase</fullName>
    </alternativeName>
</protein>
<dbReference type="AlphaFoldDB" id="A0A4Z1PU96"/>
<evidence type="ECO:0000256" key="12">
    <source>
        <dbReference type="ARBA" id="ARBA00022840"/>
    </source>
</evidence>
<accession>A0A4Z1PU96</accession>
<keyword evidence="15" id="KW-0472">Membrane</keyword>
<dbReference type="GO" id="GO:0046872">
    <property type="term" value="F:metal ion binding"/>
    <property type="evidence" value="ECO:0007669"/>
    <property type="project" value="UniProtKB-KW"/>
</dbReference>
<comment type="function">
    <text evidence="17">Catalyzes conversion of folates to polyglutamate derivatives allowing concentration of folate compounds in the cell and the intracellular retention of these cofactors, which are important substrates for most of the folate-dependent enzymes that are involved in one-carbon transfer reactions involved in purine, pyrimidine and amino acid synthesis.</text>
</comment>
<keyword evidence="11" id="KW-0999">Mitochondrion inner membrane</keyword>
<dbReference type="PROSITE" id="PS01011">
    <property type="entry name" value="FOLYLPOLYGLU_SYNT_1"/>
    <property type="match status" value="1"/>
</dbReference>
<dbReference type="GO" id="GO:0005759">
    <property type="term" value="C:mitochondrial matrix"/>
    <property type="evidence" value="ECO:0007669"/>
    <property type="project" value="UniProtKB-SubCell"/>
</dbReference>
<feature type="binding site" evidence="19">
    <location>
        <position position="100"/>
    </location>
    <ligand>
        <name>Mg(2+)</name>
        <dbReference type="ChEBI" id="CHEBI:18420"/>
        <label>1</label>
    </ligand>
</feature>
<feature type="binding site" evidence="18">
    <location>
        <position position="329"/>
    </location>
    <ligand>
        <name>ATP</name>
        <dbReference type="ChEBI" id="CHEBI:30616"/>
    </ligand>
</feature>
<dbReference type="Gene3D" id="3.90.190.20">
    <property type="entry name" value="Mur ligase, C-terminal domain"/>
    <property type="match status" value="1"/>
</dbReference>
<keyword evidence="6" id="KW-0963">Cytoplasm</keyword>
<evidence type="ECO:0000313" key="20">
    <source>
        <dbReference type="EMBL" id="TID27878.1"/>
    </source>
</evidence>
<dbReference type="UniPathway" id="UPA00850"/>
<evidence type="ECO:0000256" key="16">
    <source>
        <dbReference type="ARBA" id="ARBA00047493"/>
    </source>
</evidence>
<evidence type="ECO:0000313" key="21">
    <source>
        <dbReference type="Proteomes" id="UP000298493"/>
    </source>
</evidence>
<dbReference type="PIRSF" id="PIRSF038895">
    <property type="entry name" value="FPGS"/>
    <property type="match status" value="1"/>
</dbReference>
<dbReference type="GO" id="GO:0006730">
    <property type="term" value="P:one-carbon metabolic process"/>
    <property type="evidence" value="ECO:0007669"/>
    <property type="project" value="UniProtKB-KW"/>
</dbReference>
<evidence type="ECO:0000256" key="1">
    <source>
        <dbReference type="ARBA" id="ARBA00004273"/>
    </source>
</evidence>